<feature type="compositionally biased region" description="Pro residues" evidence="1">
    <location>
        <begin position="61"/>
        <end position="72"/>
    </location>
</feature>
<keyword evidence="3" id="KW-1185">Reference proteome</keyword>
<feature type="compositionally biased region" description="Low complexity" evidence="1">
    <location>
        <begin position="47"/>
        <end position="58"/>
    </location>
</feature>
<proteinExistence type="predicted"/>
<evidence type="ECO:0000313" key="2">
    <source>
        <dbReference type="EMBL" id="GFH32003.1"/>
    </source>
</evidence>
<gene>
    <name evidence="2" type="ORF">HaLaN_31149</name>
</gene>
<name>A0A6A0AI93_HAELA</name>
<accession>A0A6A0AI93</accession>
<protein>
    <submittedName>
        <fullName evidence="2">Uncharacterized protein</fullName>
    </submittedName>
</protein>
<feature type="region of interest" description="Disordered" evidence="1">
    <location>
        <begin position="40"/>
        <end position="72"/>
    </location>
</feature>
<comment type="caution">
    <text evidence="2">The sequence shown here is derived from an EMBL/GenBank/DDBJ whole genome shotgun (WGS) entry which is preliminary data.</text>
</comment>
<dbReference type="AlphaFoldDB" id="A0A6A0AI93"/>
<feature type="non-terminal residue" evidence="2">
    <location>
        <position position="1"/>
    </location>
</feature>
<feature type="non-terminal residue" evidence="2">
    <location>
        <position position="72"/>
    </location>
</feature>
<evidence type="ECO:0000256" key="1">
    <source>
        <dbReference type="SAM" id="MobiDB-lite"/>
    </source>
</evidence>
<dbReference type="Proteomes" id="UP000485058">
    <property type="component" value="Unassembled WGS sequence"/>
</dbReference>
<organism evidence="2 3">
    <name type="scientific">Haematococcus lacustris</name>
    <name type="common">Green alga</name>
    <name type="synonym">Haematococcus pluvialis</name>
    <dbReference type="NCBI Taxonomy" id="44745"/>
    <lineage>
        <taxon>Eukaryota</taxon>
        <taxon>Viridiplantae</taxon>
        <taxon>Chlorophyta</taxon>
        <taxon>core chlorophytes</taxon>
        <taxon>Chlorophyceae</taxon>
        <taxon>CS clade</taxon>
        <taxon>Chlamydomonadales</taxon>
        <taxon>Haematococcaceae</taxon>
        <taxon>Haematococcus</taxon>
    </lineage>
</organism>
<sequence length="72" mass="7941">MPRGRRMFYTGRRPGSVKLQPCCQAVHQQQLRILDLHRASTSPGKLPQPTAAPIAAAQRLPGPPYSLPRLCP</sequence>
<evidence type="ECO:0000313" key="3">
    <source>
        <dbReference type="Proteomes" id="UP000485058"/>
    </source>
</evidence>
<reference evidence="2 3" key="1">
    <citation type="submission" date="2020-02" db="EMBL/GenBank/DDBJ databases">
        <title>Draft genome sequence of Haematococcus lacustris strain NIES-144.</title>
        <authorList>
            <person name="Morimoto D."/>
            <person name="Nakagawa S."/>
            <person name="Yoshida T."/>
            <person name="Sawayama S."/>
        </authorList>
    </citation>
    <scope>NUCLEOTIDE SEQUENCE [LARGE SCALE GENOMIC DNA]</scope>
    <source>
        <strain evidence="2 3">NIES-144</strain>
    </source>
</reference>
<dbReference type="EMBL" id="BLLF01006150">
    <property type="protein sequence ID" value="GFH32003.1"/>
    <property type="molecule type" value="Genomic_DNA"/>
</dbReference>